<name>K5VBG2_PHACS</name>
<protein>
    <submittedName>
        <fullName evidence="2">Uncharacterized protein</fullName>
    </submittedName>
</protein>
<accession>K5VBG2</accession>
<dbReference type="GeneID" id="18912003"/>
<feature type="compositionally biased region" description="Basic and acidic residues" evidence="1">
    <location>
        <begin position="89"/>
        <end position="100"/>
    </location>
</feature>
<evidence type="ECO:0000313" key="3">
    <source>
        <dbReference type="Proteomes" id="UP000008370"/>
    </source>
</evidence>
<sequence length="109" mass="11724">MPATEIFDDLDDSVEELDSWLAIYRRLVRTAPPSLLEIAQTAFNAMNDVYTKRAGEQDQVGAELVDAERGRATARDDFVAQKHGLRGSHGGDDGSGDARETGSGSPAES</sequence>
<feature type="region of interest" description="Disordered" evidence="1">
    <location>
        <begin position="67"/>
        <end position="109"/>
    </location>
</feature>
<dbReference type="Proteomes" id="UP000008370">
    <property type="component" value="Unassembled WGS sequence"/>
</dbReference>
<organism evidence="2 3">
    <name type="scientific">Phanerochaete carnosa (strain HHB-10118-sp)</name>
    <name type="common">White-rot fungus</name>
    <name type="synonym">Peniophora carnosa</name>
    <dbReference type="NCBI Taxonomy" id="650164"/>
    <lineage>
        <taxon>Eukaryota</taxon>
        <taxon>Fungi</taxon>
        <taxon>Dikarya</taxon>
        <taxon>Basidiomycota</taxon>
        <taxon>Agaricomycotina</taxon>
        <taxon>Agaricomycetes</taxon>
        <taxon>Polyporales</taxon>
        <taxon>Phanerochaetaceae</taxon>
        <taxon>Phanerochaete</taxon>
    </lineage>
</organism>
<dbReference type="HOGENOM" id="CLU_174205_0_0_1"/>
<dbReference type="AlphaFoldDB" id="K5VBG2"/>
<dbReference type="EMBL" id="JH931083">
    <property type="protein sequence ID" value="EKM48413.1"/>
    <property type="molecule type" value="Genomic_DNA"/>
</dbReference>
<dbReference type="RefSeq" id="XP_007403037.1">
    <property type="nucleotide sequence ID" value="XM_007402975.1"/>
</dbReference>
<proteinExistence type="predicted"/>
<reference evidence="2 3" key="1">
    <citation type="journal article" date="2012" name="BMC Genomics">
        <title>Comparative genomics of the white-rot fungi, Phanerochaete carnosa and P. chrysosporium, to elucidate the genetic basis of the distinct wood types they colonize.</title>
        <authorList>
            <person name="Suzuki H."/>
            <person name="MacDonald J."/>
            <person name="Syed K."/>
            <person name="Salamov A."/>
            <person name="Hori C."/>
            <person name="Aerts A."/>
            <person name="Henrissat B."/>
            <person name="Wiebenga A."/>
            <person name="vanKuyk P.A."/>
            <person name="Barry K."/>
            <person name="Lindquist E."/>
            <person name="LaButti K."/>
            <person name="Lapidus A."/>
            <person name="Lucas S."/>
            <person name="Coutinho P."/>
            <person name="Gong Y."/>
            <person name="Samejima M."/>
            <person name="Mahadevan R."/>
            <person name="Abou-Zaid M."/>
            <person name="de Vries R.P."/>
            <person name="Igarashi K."/>
            <person name="Yadav J.S."/>
            <person name="Grigoriev I.V."/>
            <person name="Master E.R."/>
        </authorList>
    </citation>
    <scope>NUCLEOTIDE SEQUENCE [LARGE SCALE GENOMIC DNA]</scope>
    <source>
        <strain evidence="2 3">HHB-10118-sp</strain>
    </source>
</reference>
<dbReference type="KEGG" id="pco:PHACADRAFT_202849"/>
<gene>
    <name evidence="2" type="ORF">PHACADRAFT_202849</name>
</gene>
<dbReference type="InParanoid" id="K5VBG2"/>
<evidence type="ECO:0000256" key="1">
    <source>
        <dbReference type="SAM" id="MobiDB-lite"/>
    </source>
</evidence>
<keyword evidence="3" id="KW-1185">Reference proteome</keyword>
<feature type="compositionally biased region" description="Basic and acidic residues" evidence="1">
    <location>
        <begin position="67"/>
        <end position="80"/>
    </location>
</feature>
<evidence type="ECO:0000313" key="2">
    <source>
        <dbReference type="EMBL" id="EKM48413.1"/>
    </source>
</evidence>